<dbReference type="PaxDb" id="4113-PGSC0003DMT400090704"/>
<dbReference type="PANTHER" id="PTHR45626:SF30">
    <property type="entry name" value="HELICASE ATP-BINDING DOMAIN-CONTAINING PROTEIN"/>
    <property type="match status" value="1"/>
</dbReference>
<dbReference type="HOGENOM" id="CLU_2296685_0_0_1"/>
<dbReference type="PANTHER" id="PTHR45626">
    <property type="entry name" value="TRANSCRIPTION TERMINATION FACTOR 2-RELATED"/>
    <property type="match status" value="1"/>
</dbReference>
<accession>M1DL00</accession>
<dbReference type="GO" id="GO:0005524">
    <property type="term" value="F:ATP binding"/>
    <property type="evidence" value="ECO:0007669"/>
    <property type="project" value="UniProtKB-KW"/>
</dbReference>
<keyword evidence="3" id="KW-0067">ATP-binding</keyword>
<dbReference type="EnsemblPlants" id="PGSC0003DMT400090704">
    <property type="protein sequence ID" value="PGSC0003DMT400090704"/>
    <property type="gene ID" value="PGSC0003DMG400040275"/>
</dbReference>
<proteinExistence type="predicted"/>
<protein>
    <recommendedName>
        <fullName evidence="6">SNF2 N-terminal domain-containing protein</fullName>
    </recommendedName>
</protein>
<dbReference type="Proteomes" id="UP000011115">
    <property type="component" value="Unassembled WGS sequence"/>
</dbReference>
<keyword evidence="2" id="KW-0378">Hydrolase</keyword>
<keyword evidence="5" id="KW-1185">Reference proteome</keyword>
<evidence type="ECO:0000256" key="2">
    <source>
        <dbReference type="ARBA" id="ARBA00022801"/>
    </source>
</evidence>
<evidence type="ECO:0000256" key="3">
    <source>
        <dbReference type="ARBA" id="ARBA00022840"/>
    </source>
</evidence>
<dbReference type="AlphaFoldDB" id="M1DL00"/>
<evidence type="ECO:0000256" key="1">
    <source>
        <dbReference type="ARBA" id="ARBA00022741"/>
    </source>
</evidence>
<sequence length="101" mass="11763">MLRRTKKGRAADLGLPPRIVTLRKDCFDVKEEGYYRLLWDESRAQLNTYIQVGTLMNNYANIFNLLTRMRQAVHHPYLVEYSSSALARSGRITNVVYVEQP</sequence>
<reference evidence="5" key="1">
    <citation type="journal article" date="2011" name="Nature">
        <title>Genome sequence and analysis of the tuber crop potato.</title>
        <authorList>
            <consortium name="The Potato Genome Sequencing Consortium"/>
        </authorList>
    </citation>
    <scope>NUCLEOTIDE SEQUENCE [LARGE SCALE GENOMIC DNA]</scope>
    <source>
        <strain evidence="5">cv. DM1-3 516 R44</strain>
    </source>
</reference>
<dbReference type="GO" id="GO:0016787">
    <property type="term" value="F:hydrolase activity"/>
    <property type="evidence" value="ECO:0007669"/>
    <property type="project" value="UniProtKB-KW"/>
</dbReference>
<dbReference type="InParanoid" id="M1DL00"/>
<dbReference type="STRING" id="4113.M1DL00"/>
<reference evidence="4" key="2">
    <citation type="submission" date="2015-06" db="UniProtKB">
        <authorList>
            <consortium name="EnsemblPlants"/>
        </authorList>
    </citation>
    <scope>IDENTIFICATION</scope>
    <source>
        <strain evidence="4">DM1-3 516 R44</strain>
    </source>
</reference>
<name>M1DL00_SOLTU</name>
<keyword evidence="1" id="KW-0547">Nucleotide-binding</keyword>
<evidence type="ECO:0008006" key="6">
    <source>
        <dbReference type="Google" id="ProtNLM"/>
    </source>
</evidence>
<organism evidence="4 5">
    <name type="scientific">Solanum tuberosum</name>
    <name type="common">Potato</name>
    <dbReference type="NCBI Taxonomy" id="4113"/>
    <lineage>
        <taxon>Eukaryota</taxon>
        <taxon>Viridiplantae</taxon>
        <taxon>Streptophyta</taxon>
        <taxon>Embryophyta</taxon>
        <taxon>Tracheophyta</taxon>
        <taxon>Spermatophyta</taxon>
        <taxon>Magnoliopsida</taxon>
        <taxon>eudicotyledons</taxon>
        <taxon>Gunneridae</taxon>
        <taxon>Pentapetalae</taxon>
        <taxon>asterids</taxon>
        <taxon>lamiids</taxon>
        <taxon>Solanales</taxon>
        <taxon>Solanaceae</taxon>
        <taxon>Solanoideae</taxon>
        <taxon>Solaneae</taxon>
        <taxon>Solanum</taxon>
    </lineage>
</organism>
<dbReference type="InterPro" id="IPR050628">
    <property type="entry name" value="SNF2_RAD54_helicase_TF"/>
</dbReference>
<dbReference type="Gramene" id="PGSC0003DMT400090704">
    <property type="protein sequence ID" value="PGSC0003DMT400090704"/>
    <property type="gene ID" value="PGSC0003DMG400040275"/>
</dbReference>
<evidence type="ECO:0000313" key="5">
    <source>
        <dbReference type="Proteomes" id="UP000011115"/>
    </source>
</evidence>
<dbReference type="eggNOG" id="KOG1002">
    <property type="taxonomic scope" value="Eukaryota"/>
</dbReference>
<dbReference type="OMA" id="SRWYKLI"/>
<evidence type="ECO:0000313" key="4">
    <source>
        <dbReference type="EnsemblPlants" id="PGSC0003DMT400090704"/>
    </source>
</evidence>